<proteinExistence type="predicted"/>
<protein>
    <submittedName>
        <fullName evidence="1">Uncharacterized protein</fullName>
    </submittedName>
</protein>
<reference evidence="2" key="1">
    <citation type="journal article" date="2024" name="Proc. Natl. Acad. Sci. U.S.A.">
        <title>Extraordinary preservation of gene collinearity over three hundred million years revealed in homosporous lycophytes.</title>
        <authorList>
            <person name="Li C."/>
            <person name="Wickell D."/>
            <person name="Kuo L.Y."/>
            <person name="Chen X."/>
            <person name="Nie B."/>
            <person name="Liao X."/>
            <person name="Peng D."/>
            <person name="Ji J."/>
            <person name="Jenkins J."/>
            <person name="Williams M."/>
            <person name="Shu S."/>
            <person name="Plott C."/>
            <person name="Barry K."/>
            <person name="Rajasekar S."/>
            <person name="Grimwood J."/>
            <person name="Han X."/>
            <person name="Sun S."/>
            <person name="Hou Z."/>
            <person name="He W."/>
            <person name="Dai G."/>
            <person name="Sun C."/>
            <person name="Schmutz J."/>
            <person name="Leebens-Mack J.H."/>
            <person name="Li F.W."/>
            <person name="Wang L."/>
        </authorList>
    </citation>
    <scope>NUCLEOTIDE SEQUENCE [LARGE SCALE GENOMIC DNA]</scope>
    <source>
        <strain evidence="2">cv. PW_Plant_1</strain>
    </source>
</reference>
<accession>A0ACC2EDL7</accession>
<comment type="caution">
    <text evidence="1">The sequence shown here is derived from an EMBL/GenBank/DDBJ whole genome shotgun (WGS) entry which is preliminary data.</text>
</comment>
<gene>
    <name evidence="1" type="ORF">O6H91_02G021100</name>
</gene>
<sequence length="340" mass="38563">MASQRQKEKKAAAQGYDYEQDGRWAEYWSNVLVPAHLAGRPEVLQHFKLKFYQRHIDPELHVEPLSALGGSRSSTQSTTTARQESSPSTAGRQPPLNAGARNNQTGGTGGNFRRQMDQQSFKFLANAFVTLMALVATFPLAPVSISDRAYQFTLWVTAITSLYSIYLQHGKPQSWNLQGIQIWLQSVFTGKEFFYVLFALVFVTSSFPIKIAVIPVLCQSVVEVALFLRSNFSNTQLFRRYLQNPCSWLISNSNALQRTGVNTEIGLGFFLLFLLVTPQRSFIQTFGYWQLLKLLYNAPATAPSHRTSWSVIGMRANPLIRQYAPFLETPINFVRRWFLS</sequence>
<organism evidence="1 2">
    <name type="scientific">Diphasiastrum complanatum</name>
    <name type="common">Issler's clubmoss</name>
    <name type="synonym">Lycopodium complanatum</name>
    <dbReference type="NCBI Taxonomy" id="34168"/>
    <lineage>
        <taxon>Eukaryota</taxon>
        <taxon>Viridiplantae</taxon>
        <taxon>Streptophyta</taxon>
        <taxon>Embryophyta</taxon>
        <taxon>Tracheophyta</taxon>
        <taxon>Lycopodiopsida</taxon>
        <taxon>Lycopodiales</taxon>
        <taxon>Lycopodiaceae</taxon>
        <taxon>Lycopodioideae</taxon>
        <taxon>Diphasiastrum</taxon>
    </lineage>
</organism>
<keyword evidence="2" id="KW-1185">Reference proteome</keyword>
<evidence type="ECO:0000313" key="1">
    <source>
        <dbReference type="EMBL" id="KAJ7564532.1"/>
    </source>
</evidence>
<dbReference type="Proteomes" id="UP001162992">
    <property type="component" value="Chromosome 2"/>
</dbReference>
<evidence type="ECO:0000313" key="2">
    <source>
        <dbReference type="Proteomes" id="UP001162992"/>
    </source>
</evidence>
<name>A0ACC2EDL7_DIPCM</name>
<dbReference type="EMBL" id="CM055093">
    <property type="protein sequence ID" value="KAJ7564532.1"/>
    <property type="molecule type" value="Genomic_DNA"/>
</dbReference>